<evidence type="ECO:0000313" key="3">
    <source>
        <dbReference type="Proteomes" id="UP000192220"/>
    </source>
</evidence>
<dbReference type="CDD" id="cd00037">
    <property type="entry name" value="CLECT"/>
    <property type="match status" value="3"/>
</dbReference>
<keyword evidence="4" id="KW-0675">Receptor</keyword>
<dbReference type="RefSeq" id="XP_013873794.1">
    <property type="nucleotide sequence ID" value="XM_014018340.1"/>
</dbReference>
<evidence type="ECO:0000256" key="1">
    <source>
        <dbReference type="SAM" id="Phobius"/>
    </source>
</evidence>
<sequence length="448" mass="50946">MSMHVEAFVSSTLMTFFFFFDSQYMYQEKCAVINTNPSLGIGKWIPKSCNDTNGFICLQKIDSSLPVSPEPTPSSNYIKILNDSIKLVPKNMSWDEAKKHCEDDGANLASVRSEWTQAYIELLALNLKSPLWIGLNKAQTNGYFKFVDGWFLKFTNWDRYEPKSFRNCVFVDVDGKWKTSDCNQTISSVCMKSTDVPPTDKTADFPGVCPEDPYEIFSWRKVSWKPFRGYCYLFISEQKSWSDASVSCIEHGGMLVSIEDTFEQQFIKRNIEIFQDSHPSYWLGLFTTKNGVWQWLDKTVLDYTNWHSDDIESLSFGRSSHRCRISTSDGKWIKDRGWMERPYICKTAKVLTDTLSPSSVSPNIGSNPSGRGHIILAVVLVIAGLAAGTVVALFFFKKSGHYLPIHNRLTNFDNPLFFGNNRTQSGLVDSKTLVENADEENTLPVVNM</sequence>
<dbReference type="Proteomes" id="UP000192220">
    <property type="component" value="Unplaced"/>
</dbReference>
<dbReference type="Pfam" id="PF00059">
    <property type="entry name" value="Lectin_C"/>
    <property type="match status" value="2"/>
</dbReference>
<keyword evidence="1" id="KW-0812">Transmembrane</keyword>
<dbReference type="PROSITE" id="PS50041">
    <property type="entry name" value="C_TYPE_LECTIN_2"/>
    <property type="match status" value="2"/>
</dbReference>
<keyword evidence="3" id="KW-1185">Reference proteome</keyword>
<dbReference type="InterPro" id="IPR016186">
    <property type="entry name" value="C-type_lectin-like/link_sf"/>
</dbReference>
<evidence type="ECO:0000313" key="4">
    <source>
        <dbReference type="RefSeq" id="XP_013873794.1"/>
    </source>
</evidence>
<dbReference type="InterPro" id="IPR016187">
    <property type="entry name" value="CTDL_fold"/>
</dbReference>
<dbReference type="AlphaFoldDB" id="A0A2I4C1G2"/>
<dbReference type="InterPro" id="IPR050111">
    <property type="entry name" value="C-type_lectin/snaclec_domain"/>
</dbReference>
<accession>A0A2I4C1G2</accession>
<name>A0A2I4C1G2_AUSLI</name>
<dbReference type="SUPFAM" id="SSF56436">
    <property type="entry name" value="C-type lectin-like"/>
    <property type="match status" value="3"/>
</dbReference>
<dbReference type="GeneID" id="106524512"/>
<dbReference type="InterPro" id="IPR001304">
    <property type="entry name" value="C-type_lectin-like"/>
</dbReference>
<dbReference type="KEGG" id="alim:106524512"/>
<gene>
    <name evidence="4" type="primary">LOC106524512</name>
</gene>
<proteinExistence type="predicted"/>
<keyword evidence="1" id="KW-1133">Transmembrane helix</keyword>
<dbReference type="Gene3D" id="3.10.100.10">
    <property type="entry name" value="Mannose-Binding Protein A, subunit A"/>
    <property type="match status" value="2"/>
</dbReference>
<dbReference type="STRING" id="52670.A0A2I4C1G2"/>
<dbReference type="OrthoDB" id="6356110at2759"/>
<keyword evidence="1" id="KW-0472">Membrane</keyword>
<reference evidence="4" key="1">
    <citation type="submission" date="2025-08" db="UniProtKB">
        <authorList>
            <consortium name="RefSeq"/>
        </authorList>
    </citation>
    <scope>IDENTIFICATION</scope>
    <source>
        <strain evidence="4">Quisiro</strain>
        <tissue evidence="4">Liver</tissue>
    </source>
</reference>
<feature type="transmembrane region" description="Helical" evidence="1">
    <location>
        <begin position="374"/>
        <end position="396"/>
    </location>
</feature>
<dbReference type="PANTHER" id="PTHR22803">
    <property type="entry name" value="MANNOSE, PHOSPHOLIPASE, LECTIN RECEPTOR RELATED"/>
    <property type="match status" value="1"/>
</dbReference>
<feature type="domain" description="C-type lectin" evidence="2">
    <location>
        <begin position="92"/>
        <end position="191"/>
    </location>
</feature>
<evidence type="ECO:0000259" key="2">
    <source>
        <dbReference type="PROSITE" id="PS50041"/>
    </source>
</evidence>
<organism evidence="3 4">
    <name type="scientific">Austrofundulus limnaeus</name>
    <name type="common">Annual killifish</name>
    <dbReference type="NCBI Taxonomy" id="52670"/>
    <lineage>
        <taxon>Eukaryota</taxon>
        <taxon>Metazoa</taxon>
        <taxon>Chordata</taxon>
        <taxon>Craniata</taxon>
        <taxon>Vertebrata</taxon>
        <taxon>Euteleostomi</taxon>
        <taxon>Actinopterygii</taxon>
        <taxon>Neopterygii</taxon>
        <taxon>Teleostei</taxon>
        <taxon>Neoteleostei</taxon>
        <taxon>Acanthomorphata</taxon>
        <taxon>Ovalentaria</taxon>
        <taxon>Atherinomorphae</taxon>
        <taxon>Cyprinodontiformes</taxon>
        <taxon>Rivulidae</taxon>
        <taxon>Austrofundulus</taxon>
    </lineage>
</organism>
<dbReference type="InParanoid" id="A0A2I4C1G2"/>
<protein>
    <submittedName>
        <fullName evidence="4">Macrophage mannose receptor 1 isoform X1</fullName>
    </submittedName>
</protein>
<feature type="domain" description="C-type lectin" evidence="2">
    <location>
        <begin position="227"/>
        <end position="346"/>
    </location>
</feature>
<dbReference type="SMART" id="SM00034">
    <property type="entry name" value="CLECT"/>
    <property type="match status" value="2"/>
</dbReference>